<reference evidence="4" key="2">
    <citation type="journal article" date="2019" name="Mitochondrial DNA Part B Resour">
        <title>Complete plastome sequence of Hedyotis ovata Thunb. ex Maxim (Rubiaceae): an endemic shrub in Hainan, China.</title>
        <authorList>
            <person name="Zhang X.-F."/>
            <person name="Wang J.-H."/>
            <person name="Zhao K.-K."/>
            <person name="Fan W.-W."/>
            <person name="Wang H.-X."/>
            <person name="Zhu Z.-X."/>
            <person name="Wang H.-F."/>
        </authorList>
    </citation>
    <scope>NUCLEOTIDE SEQUENCE</scope>
</reference>
<reference evidence="4" key="1">
    <citation type="submission" date="2018-11" db="EMBL/GenBank/DDBJ databases">
        <authorList>
            <person name="Zhang X."/>
            <person name="Wang J."/>
            <person name="Zhao K."/>
            <person name="Fan W."/>
            <person name="Wang H."/>
            <person name="Zhu Z."/>
            <person name="Wang H."/>
        </authorList>
    </citation>
    <scope>NUCLEOTIDE SEQUENCE</scope>
</reference>
<evidence type="ECO:0000256" key="2">
    <source>
        <dbReference type="ARBA" id="ARBA00022980"/>
    </source>
</evidence>
<accession>A0A5P8TYS6</accession>
<organism evidence="4">
    <name type="scientific">Hedyotis ovata</name>
    <dbReference type="NCBI Taxonomy" id="1140246"/>
    <lineage>
        <taxon>Eukaryota</taxon>
        <taxon>Viridiplantae</taxon>
        <taxon>Streptophyta</taxon>
        <taxon>Embryophyta</taxon>
        <taxon>Tracheophyta</taxon>
        <taxon>Spermatophyta</taxon>
        <taxon>Magnoliopsida</taxon>
        <taxon>eudicotyledons</taxon>
        <taxon>Gunneridae</taxon>
        <taxon>Pentapetalae</taxon>
        <taxon>asterids</taxon>
        <taxon>lamiids</taxon>
        <taxon>Gentianales</taxon>
        <taxon>Rubiaceae</taxon>
        <taxon>Rubioideae</taxon>
        <taxon>Spermacoceae</taxon>
        <taxon>Hedyotis-Oldenlandia complex</taxon>
        <taxon>Hedyotis</taxon>
    </lineage>
</organism>
<dbReference type="GO" id="GO:0005840">
    <property type="term" value="C:ribosome"/>
    <property type="evidence" value="ECO:0007669"/>
    <property type="project" value="UniProtKB-KW"/>
</dbReference>
<dbReference type="GO" id="GO:1990904">
    <property type="term" value="C:ribonucleoprotein complex"/>
    <property type="evidence" value="ECO:0007669"/>
    <property type="project" value="UniProtKB-KW"/>
</dbReference>
<comment type="similarity">
    <text evidence="1">Belongs to the bacterial ribosomal protein bL33 family.</text>
</comment>
<dbReference type="AlphaFoldDB" id="A0A5P8TYS6"/>
<keyword evidence="3" id="KW-0687">Ribonucleoprotein</keyword>
<name>A0A5P8TYS6_9GENT</name>
<dbReference type="Gene3D" id="2.20.28.120">
    <property type="entry name" value="Ribosomal protein L33"/>
    <property type="match status" value="1"/>
</dbReference>
<proteinExistence type="inferred from homology"/>
<keyword evidence="4" id="KW-0150">Chloroplast</keyword>
<sequence>MAKGKDVPVTAILEYNSCVRKSVILWDIHGVIYRDITQQNWCTAANRLELCAYCYKHTIPEAIKK</sequence>
<geneLocation type="chloroplast" evidence="4"/>
<gene>
    <name evidence="4" type="primary">rpl33</name>
</gene>
<dbReference type="InterPro" id="IPR038584">
    <property type="entry name" value="Ribosomal_bL33_sf"/>
</dbReference>
<protein>
    <submittedName>
        <fullName evidence="4">Ribosomal protein L33</fullName>
    </submittedName>
</protein>
<dbReference type="EMBL" id="MK203877">
    <property type="protein sequence ID" value="QFS20182.1"/>
    <property type="molecule type" value="Genomic_DNA"/>
</dbReference>
<evidence type="ECO:0000313" key="4">
    <source>
        <dbReference type="EMBL" id="QFS20182.1"/>
    </source>
</evidence>
<evidence type="ECO:0000256" key="1">
    <source>
        <dbReference type="ARBA" id="ARBA00007596"/>
    </source>
</evidence>
<evidence type="ECO:0000256" key="3">
    <source>
        <dbReference type="ARBA" id="ARBA00023274"/>
    </source>
</evidence>
<keyword evidence="4" id="KW-0934">Plastid</keyword>
<keyword evidence="2 4" id="KW-0689">Ribosomal protein</keyword>